<evidence type="ECO:0000313" key="8">
    <source>
        <dbReference type="EMBL" id="WAW09568.1"/>
    </source>
</evidence>
<evidence type="ECO:0000256" key="3">
    <source>
        <dbReference type="ARBA" id="ARBA00023139"/>
    </source>
</evidence>
<evidence type="ECO:0000256" key="1">
    <source>
        <dbReference type="ARBA" id="ARBA00022729"/>
    </source>
</evidence>
<dbReference type="RefSeq" id="WP_269308570.1">
    <property type="nucleotide sequence ID" value="NZ_CP098242.1"/>
</dbReference>
<evidence type="ECO:0000256" key="4">
    <source>
        <dbReference type="ARBA" id="ARBA00023288"/>
    </source>
</evidence>
<dbReference type="InterPro" id="IPR036328">
    <property type="entry name" value="MliC_sf"/>
</dbReference>
<protein>
    <submittedName>
        <fullName evidence="8">MliC family protein</fullName>
    </submittedName>
</protein>
<keyword evidence="9" id="KW-1185">Reference proteome</keyword>
<organism evidence="8 9">
    <name type="scientific">Oxalobacter vibrioformis</name>
    <dbReference type="NCBI Taxonomy" id="933080"/>
    <lineage>
        <taxon>Bacteria</taxon>
        <taxon>Pseudomonadati</taxon>
        <taxon>Pseudomonadota</taxon>
        <taxon>Betaproteobacteria</taxon>
        <taxon>Burkholderiales</taxon>
        <taxon>Oxalobacteraceae</taxon>
        <taxon>Oxalobacter</taxon>
    </lineage>
</organism>
<dbReference type="Gene3D" id="2.40.128.200">
    <property type="match status" value="1"/>
</dbReference>
<feature type="region of interest" description="Disordered" evidence="5">
    <location>
        <begin position="108"/>
        <end position="129"/>
    </location>
</feature>
<name>A0A9E9P319_9BURK</name>
<keyword evidence="2" id="KW-0472">Membrane</keyword>
<keyword evidence="3" id="KW-0564">Palmitate</keyword>
<reference evidence="8" key="1">
    <citation type="journal article" date="2022" name="Front. Microbiol.">
        <title>New perspectives on an old grouping: The genomic and phenotypic variability of Oxalobacter formigenes and the implications for calcium oxalate stone prevention.</title>
        <authorList>
            <person name="Chmiel J.A."/>
            <person name="Carr C."/>
            <person name="Stuivenberg G.A."/>
            <person name="Venema R."/>
            <person name="Chanyi R.M."/>
            <person name="Al K.F."/>
            <person name="Giguere D."/>
            <person name="Say H."/>
            <person name="Akouris P.P."/>
            <person name="Dominguez Romero S.A."/>
            <person name="Kwong A."/>
            <person name="Tai V."/>
            <person name="Koval S.F."/>
            <person name="Razvi H."/>
            <person name="Bjazevic J."/>
            <person name="Burton J.P."/>
        </authorList>
    </citation>
    <scope>NUCLEOTIDE SEQUENCE</scope>
    <source>
        <strain evidence="8">WoOx3</strain>
    </source>
</reference>
<dbReference type="Proteomes" id="UP001156215">
    <property type="component" value="Chromosome"/>
</dbReference>
<keyword evidence="1 6" id="KW-0732">Signal</keyword>
<feature type="chain" id="PRO_5039108670" evidence="6">
    <location>
        <begin position="26"/>
        <end position="129"/>
    </location>
</feature>
<proteinExistence type="predicted"/>
<feature type="signal peptide" evidence="6">
    <location>
        <begin position="1"/>
        <end position="25"/>
    </location>
</feature>
<gene>
    <name evidence="8" type="ORF">NB640_10045</name>
</gene>
<dbReference type="Pfam" id="PF09864">
    <property type="entry name" value="MliC"/>
    <property type="match status" value="1"/>
</dbReference>
<accession>A0A9E9P319</accession>
<evidence type="ECO:0000313" key="9">
    <source>
        <dbReference type="Proteomes" id="UP001156215"/>
    </source>
</evidence>
<dbReference type="KEGG" id="ovb:NB640_10045"/>
<evidence type="ECO:0000259" key="7">
    <source>
        <dbReference type="Pfam" id="PF09864"/>
    </source>
</evidence>
<dbReference type="InterPro" id="IPR018660">
    <property type="entry name" value="MliC"/>
</dbReference>
<evidence type="ECO:0000256" key="5">
    <source>
        <dbReference type="SAM" id="MobiDB-lite"/>
    </source>
</evidence>
<evidence type="ECO:0000256" key="6">
    <source>
        <dbReference type="SAM" id="SignalP"/>
    </source>
</evidence>
<dbReference type="AlphaFoldDB" id="A0A9E9P319"/>
<dbReference type="SUPFAM" id="SSF141488">
    <property type="entry name" value="YdhA-like"/>
    <property type="match status" value="1"/>
</dbReference>
<feature type="domain" description="C-type lysozyme inhibitor" evidence="7">
    <location>
        <begin position="42"/>
        <end position="82"/>
    </location>
</feature>
<dbReference type="EMBL" id="CP098242">
    <property type="protein sequence ID" value="WAW09568.1"/>
    <property type="molecule type" value="Genomic_DNA"/>
</dbReference>
<evidence type="ECO:0000256" key="2">
    <source>
        <dbReference type="ARBA" id="ARBA00023136"/>
    </source>
</evidence>
<keyword evidence="4" id="KW-0449">Lipoprotein</keyword>
<sequence>MQKFLTASLVVAGLTFSMSFNTAHANDKDAELATAGHVSALYQCDLGDKLTVYKNAGDNSYVNLRWRNKMYRMNRQQTSTGAERFENKPDGLVLISIPSKSMLFDSKKGRQLANECRNPEQTRRLASSK</sequence>